<dbReference type="AlphaFoldDB" id="A0A2A4X455"/>
<dbReference type="Proteomes" id="UP000218775">
    <property type="component" value="Unassembled WGS sequence"/>
</dbReference>
<feature type="transmembrane region" description="Helical" evidence="9">
    <location>
        <begin position="164"/>
        <end position="183"/>
    </location>
</feature>
<dbReference type="PROSITE" id="PS51371">
    <property type="entry name" value="CBS"/>
    <property type="match status" value="1"/>
</dbReference>
<keyword evidence="6 9" id="KW-1133">Transmembrane helix</keyword>
<evidence type="ECO:0000256" key="1">
    <source>
        <dbReference type="ARBA" id="ARBA00004141"/>
    </source>
</evidence>
<evidence type="ECO:0000259" key="10">
    <source>
        <dbReference type="PROSITE" id="PS51371"/>
    </source>
</evidence>
<comment type="subcellular location">
    <subcellularLocation>
        <location evidence="1">Membrane</location>
        <topology evidence="1">Multi-pass membrane protein</topology>
    </subcellularLocation>
</comment>
<dbReference type="SUPFAM" id="SSF161093">
    <property type="entry name" value="MgtE membrane domain-like"/>
    <property type="match status" value="1"/>
</dbReference>
<evidence type="ECO:0000256" key="2">
    <source>
        <dbReference type="ARBA" id="ARBA00009749"/>
    </source>
</evidence>
<dbReference type="SUPFAM" id="SSF54631">
    <property type="entry name" value="CBS-domain pair"/>
    <property type="match status" value="1"/>
</dbReference>
<dbReference type="InterPro" id="IPR036739">
    <property type="entry name" value="SLC41_membr_dom_sf"/>
</dbReference>
<keyword evidence="5" id="KW-0460">Magnesium</keyword>
<dbReference type="Pfam" id="PF00571">
    <property type="entry name" value="CBS"/>
    <property type="match status" value="1"/>
</dbReference>
<accession>A0A2A4X455</accession>
<dbReference type="Pfam" id="PF01769">
    <property type="entry name" value="MgtE"/>
    <property type="match status" value="1"/>
</dbReference>
<dbReference type="InterPro" id="IPR046342">
    <property type="entry name" value="CBS_dom_sf"/>
</dbReference>
<keyword evidence="4 9" id="KW-0812">Transmembrane</keyword>
<keyword evidence="7 9" id="KW-0472">Membrane</keyword>
<dbReference type="InterPro" id="IPR000644">
    <property type="entry name" value="CBS_dom"/>
</dbReference>
<evidence type="ECO:0000256" key="8">
    <source>
        <dbReference type="PROSITE-ProRule" id="PRU00703"/>
    </source>
</evidence>
<gene>
    <name evidence="11" type="ORF">COB21_03245</name>
</gene>
<comment type="similarity">
    <text evidence="2">Belongs to the SLC41A transporter family.</text>
</comment>
<evidence type="ECO:0000256" key="4">
    <source>
        <dbReference type="ARBA" id="ARBA00022692"/>
    </source>
</evidence>
<protein>
    <recommendedName>
        <fullName evidence="10">CBS domain-containing protein</fullName>
    </recommendedName>
</protein>
<dbReference type="InterPro" id="IPR006667">
    <property type="entry name" value="SLC41_membr_dom"/>
</dbReference>
<feature type="transmembrane region" description="Helical" evidence="9">
    <location>
        <begin position="238"/>
        <end position="257"/>
    </location>
</feature>
<organism evidence="11 12">
    <name type="scientific">Aerophobetes bacterium</name>
    <dbReference type="NCBI Taxonomy" id="2030807"/>
    <lineage>
        <taxon>Bacteria</taxon>
        <taxon>Candidatus Aerophobota</taxon>
    </lineage>
</organism>
<evidence type="ECO:0000256" key="9">
    <source>
        <dbReference type="SAM" id="Phobius"/>
    </source>
</evidence>
<name>A0A2A4X455_UNCAE</name>
<feature type="transmembrane region" description="Helical" evidence="9">
    <location>
        <begin position="307"/>
        <end position="330"/>
    </location>
</feature>
<keyword evidence="3" id="KW-0813">Transport</keyword>
<dbReference type="GO" id="GO:0016020">
    <property type="term" value="C:membrane"/>
    <property type="evidence" value="ECO:0007669"/>
    <property type="project" value="UniProtKB-SubCell"/>
</dbReference>
<feature type="transmembrane region" description="Helical" evidence="9">
    <location>
        <begin position="269"/>
        <end position="295"/>
    </location>
</feature>
<feature type="domain" description="CBS" evidence="10">
    <location>
        <begin position="76"/>
        <end position="136"/>
    </location>
</feature>
<dbReference type="PANTHER" id="PTHR41394">
    <property type="entry name" value="MAGNESIUM TRANSPORTER MGTE"/>
    <property type="match status" value="1"/>
</dbReference>
<dbReference type="PANTHER" id="PTHR41394:SF5">
    <property type="entry name" value="SLC41A_MGTE INTEGRAL MEMBRANE DOMAIN-CONTAINING PROTEIN"/>
    <property type="match status" value="1"/>
</dbReference>
<comment type="caution">
    <text evidence="11">The sequence shown here is derived from an EMBL/GenBank/DDBJ whole genome shotgun (WGS) entry which is preliminary data.</text>
</comment>
<reference evidence="12" key="1">
    <citation type="submission" date="2017-08" db="EMBL/GenBank/DDBJ databases">
        <title>A dynamic microbial community with high functional redundancy inhabits the cold, oxic subseafloor aquifer.</title>
        <authorList>
            <person name="Tully B.J."/>
            <person name="Wheat C.G."/>
            <person name="Glazer B.T."/>
            <person name="Huber J.A."/>
        </authorList>
    </citation>
    <scope>NUCLEOTIDE SEQUENCE [LARGE SCALE GENOMIC DNA]</scope>
</reference>
<proteinExistence type="inferred from homology"/>
<sequence>MVYQERSEVLKNCVTKTNATVLIDQTIAQALVTLQKKNIQKPFLYIYVVQEGYLKGVLPMRQLILANPESSVESVMKRSVISMKEDETLGEAIDILEQNKLLAVPVTSDKGYFLGIIDFELHIEHKIDVDQAHQKTNIFQMIGYHLNQKKQTGTFQNFSLRMPWIFGNMIGGLFCALISQFYTDVLSKMIVLAFFIPLVLTLSESVSTQSLAETLFLLDQKGRKKGILKSRIFKELRVLLLLAVTSAVVTGIISLFFEMGNTSGATILTPIIITTSISISIFCSGIVGTLIPFVLQKMKKDPKVAGGPLTLMFADIISTFIYLSTGYMVLF</sequence>
<feature type="transmembrane region" description="Helical" evidence="9">
    <location>
        <begin position="189"/>
        <end position="218"/>
    </location>
</feature>
<keyword evidence="8" id="KW-0129">CBS domain</keyword>
<evidence type="ECO:0000256" key="5">
    <source>
        <dbReference type="ARBA" id="ARBA00022842"/>
    </source>
</evidence>
<evidence type="ECO:0000313" key="12">
    <source>
        <dbReference type="Proteomes" id="UP000218775"/>
    </source>
</evidence>
<dbReference type="Gene3D" id="1.10.357.20">
    <property type="entry name" value="SLC41 divalent cation transporters, integral membrane domain"/>
    <property type="match status" value="1"/>
</dbReference>
<dbReference type="Gene3D" id="3.10.580.10">
    <property type="entry name" value="CBS-domain"/>
    <property type="match status" value="1"/>
</dbReference>
<evidence type="ECO:0000256" key="3">
    <source>
        <dbReference type="ARBA" id="ARBA00022448"/>
    </source>
</evidence>
<evidence type="ECO:0000313" key="11">
    <source>
        <dbReference type="EMBL" id="PCI77286.1"/>
    </source>
</evidence>
<dbReference type="EMBL" id="NVUK01000018">
    <property type="protein sequence ID" value="PCI77286.1"/>
    <property type="molecule type" value="Genomic_DNA"/>
</dbReference>
<dbReference type="GO" id="GO:0008324">
    <property type="term" value="F:monoatomic cation transmembrane transporter activity"/>
    <property type="evidence" value="ECO:0007669"/>
    <property type="project" value="InterPro"/>
</dbReference>
<evidence type="ECO:0000256" key="7">
    <source>
        <dbReference type="ARBA" id="ARBA00023136"/>
    </source>
</evidence>
<evidence type="ECO:0000256" key="6">
    <source>
        <dbReference type="ARBA" id="ARBA00022989"/>
    </source>
</evidence>